<dbReference type="Proteomes" id="UP000603602">
    <property type="component" value="Unassembled WGS sequence"/>
</dbReference>
<feature type="region of interest" description="Disordered" evidence="1">
    <location>
        <begin position="367"/>
        <end position="420"/>
    </location>
</feature>
<dbReference type="EMBL" id="JACYTO010000001">
    <property type="protein sequence ID" value="MBD8502750.1"/>
    <property type="molecule type" value="Genomic_DNA"/>
</dbReference>
<evidence type="ECO:0000256" key="1">
    <source>
        <dbReference type="SAM" id="MobiDB-lite"/>
    </source>
</evidence>
<reference evidence="3" key="1">
    <citation type="submission" date="2023-07" db="EMBL/GenBank/DDBJ databases">
        <title>Thauera sp. CAU 1555 isolated from sand of Yaerae Beach.</title>
        <authorList>
            <person name="Kim W."/>
        </authorList>
    </citation>
    <scope>NUCLEOTIDE SEQUENCE [LARGE SCALE GENOMIC DNA]</scope>
    <source>
        <strain evidence="3">CAU 1555</strain>
    </source>
</reference>
<gene>
    <name evidence="2" type="ORF">IFO67_07605</name>
</gene>
<evidence type="ECO:0000313" key="3">
    <source>
        <dbReference type="Proteomes" id="UP000603602"/>
    </source>
</evidence>
<name>A0ABR9B8R9_9RHOO</name>
<organism evidence="2 3">
    <name type="scientific">Thauera sedimentorum</name>
    <dbReference type="NCBI Taxonomy" id="2767595"/>
    <lineage>
        <taxon>Bacteria</taxon>
        <taxon>Pseudomonadati</taxon>
        <taxon>Pseudomonadota</taxon>
        <taxon>Betaproteobacteria</taxon>
        <taxon>Rhodocyclales</taxon>
        <taxon>Zoogloeaceae</taxon>
        <taxon>Thauera</taxon>
    </lineage>
</organism>
<dbReference type="Pfam" id="PF13481">
    <property type="entry name" value="AAA_25"/>
    <property type="match status" value="1"/>
</dbReference>
<keyword evidence="3" id="KW-1185">Reference proteome</keyword>
<proteinExistence type="predicted"/>
<sequence length="420" mass="45516">MTTFVAETKEQAATLAKVKNLPTTPAAPSALPVRVPIADLFDVAPPTPQCWIDPLVPERNVTLLGAHGGVGKTNLALQMGVCIAAELPFMGKPTRRGRVVFYSGEDPKEVIRWRLATICRHLAVDPRDLEDWLIVLDATEADPTLYTELFDAGLRVGLTTAAYTHLQSFEADVFIIDNASDAFDADENSRARVRGFIRALSNLVRKRAGAVILLAHIDKAAARGFAGSEGYSGSTAWHNSVRSRLLLSEQEGDLVLEHPKFNLGKKADPIRMEWASGGVLQLVDPAASVAGLVGSADRDAVLSLIREFYDRGEYLPTSANAPGNAFKVLSTDPGFPKRMDRSKFFRVLREAERSGLILRESYLTAGRKERERWKPAPSAPSARQVQPGTPVRSGAPTAPTPRGGVGGRERTEVGASESSR</sequence>
<dbReference type="InterPro" id="IPR027417">
    <property type="entry name" value="P-loop_NTPase"/>
</dbReference>
<accession>A0ABR9B8R9</accession>
<comment type="caution">
    <text evidence="2">The sequence shown here is derived from an EMBL/GenBank/DDBJ whole genome shotgun (WGS) entry which is preliminary data.</text>
</comment>
<dbReference type="Gene3D" id="3.40.50.300">
    <property type="entry name" value="P-loop containing nucleotide triphosphate hydrolases"/>
    <property type="match status" value="1"/>
</dbReference>
<evidence type="ECO:0000313" key="2">
    <source>
        <dbReference type="EMBL" id="MBD8502750.1"/>
    </source>
</evidence>
<dbReference type="SUPFAM" id="SSF52540">
    <property type="entry name" value="P-loop containing nucleoside triphosphate hydrolases"/>
    <property type="match status" value="1"/>
</dbReference>
<dbReference type="RefSeq" id="WP_187717512.1">
    <property type="nucleotide sequence ID" value="NZ_JACTAH010000001.1"/>
</dbReference>
<protein>
    <submittedName>
        <fullName evidence="2">AAA family ATPase</fullName>
    </submittedName>
</protein>